<keyword evidence="3" id="KW-0813">Transport</keyword>
<dbReference type="Gene3D" id="3.30.70.1070">
    <property type="entry name" value="Sporulation related repeat"/>
    <property type="match status" value="1"/>
</dbReference>
<evidence type="ECO:0000256" key="4">
    <source>
        <dbReference type="ARBA" id="ARBA00022452"/>
    </source>
</evidence>
<dbReference type="InterPro" id="IPR010130">
    <property type="entry name" value="T1SS_OMP_TolC"/>
</dbReference>
<keyword evidence="8" id="KW-0175">Coiled coil</keyword>
<dbReference type="PANTHER" id="PTHR30026:SF22">
    <property type="entry name" value="OUTER MEMBRANE EFFLUX PROTEIN"/>
    <property type="match status" value="1"/>
</dbReference>
<dbReference type="AlphaFoldDB" id="A0A0W0YVA7"/>
<dbReference type="InterPro" id="IPR051906">
    <property type="entry name" value="TolC-like"/>
</dbReference>
<dbReference type="NCBIfam" id="TIGR01844">
    <property type="entry name" value="type_I_sec_TolC"/>
    <property type="match status" value="1"/>
</dbReference>
<evidence type="ECO:0000313" key="12">
    <source>
        <dbReference type="Proteomes" id="UP000054600"/>
    </source>
</evidence>
<keyword evidence="4" id="KW-1134">Transmembrane beta strand</keyword>
<reference evidence="11 12" key="1">
    <citation type="submission" date="2015-11" db="EMBL/GenBank/DDBJ databases">
        <title>Genomic analysis of 38 Legionella species identifies large and diverse effector repertoires.</title>
        <authorList>
            <person name="Burstein D."/>
            <person name="Amaro F."/>
            <person name="Zusman T."/>
            <person name="Lifshitz Z."/>
            <person name="Cohen O."/>
            <person name="Gilbert J.A."/>
            <person name="Pupko T."/>
            <person name="Shuman H.A."/>
            <person name="Segal G."/>
        </authorList>
    </citation>
    <scope>NUCLEOTIDE SEQUENCE [LARGE SCALE GENOMIC DNA]</scope>
    <source>
        <strain evidence="11 12">ATCC 49655</strain>
    </source>
</reference>
<comment type="subcellular location">
    <subcellularLocation>
        <location evidence="1">Cell outer membrane</location>
    </subcellularLocation>
</comment>
<keyword evidence="12" id="KW-1185">Reference proteome</keyword>
<name>A0A0W0YVA7_9GAMM</name>
<dbReference type="GO" id="GO:0015288">
    <property type="term" value="F:porin activity"/>
    <property type="evidence" value="ECO:0007669"/>
    <property type="project" value="TreeGrafter"/>
</dbReference>
<evidence type="ECO:0000313" key="11">
    <source>
        <dbReference type="EMBL" id="KTD60786.1"/>
    </source>
</evidence>
<keyword evidence="7" id="KW-0998">Cell outer membrane</keyword>
<dbReference type="GO" id="GO:0042834">
    <property type="term" value="F:peptidoglycan binding"/>
    <property type="evidence" value="ECO:0007669"/>
    <property type="project" value="InterPro"/>
</dbReference>
<comment type="caution">
    <text evidence="11">The sequence shown here is derived from an EMBL/GenBank/DDBJ whole genome shotgun (WGS) entry which is preliminary data.</text>
</comment>
<dbReference type="InterPro" id="IPR036680">
    <property type="entry name" value="SPOR-like_sf"/>
</dbReference>
<protein>
    <submittedName>
        <fullName evidence="11">Agglutination protein</fullName>
    </submittedName>
</protein>
<comment type="similarity">
    <text evidence="2">Belongs to the outer membrane factor (OMF) (TC 1.B.17) family.</text>
</comment>
<feature type="chain" id="PRO_5006917980" evidence="9">
    <location>
        <begin position="19"/>
        <end position="579"/>
    </location>
</feature>
<dbReference type="Gene3D" id="1.20.1600.10">
    <property type="entry name" value="Outer membrane efflux proteins (OEP)"/>
    <property type="match status" value="1"/>
</dbReference>
<evidence type="ECO:0000256" key="9">
    <source>
        <dbReference type="SAM" id="SignalP"/>
    </source>
</evidence>
<dbReference type="STRING" id="1122169.Lsha_1503"/>
<dbReference type="Pfam" id="PF05036">
    <property type="entry name" value="SPOR"/>
    <property type="match status" value="1"/>
</dbReference>
<dbReference type="PANTHER" id="PTHR30026">
    <property type="entry name" value="OUTER MEMBRANE PROTEIN TOLC"/>
    <property type="match status" value="1"/>
</dbReference>
<dbReference type="PATRIC" id="fig|1122169.6.peg.1729"/>
<dbReference type="GO" id="GO:0009279">
    <property type="term" value="C:cell outer membrane"/>
    <property type="evidence" value="ECO:0007669"/>
    <property type="project" value="UniProtKB-SubCell"/>
</dbReference>
<proteinExistence type="inferred from homology"/>
<evidence type="ECO:0000256" key="5">
    <source>
        <dbReference type="ARBA" id="ARBA00022692"/>
    </source>
</evidence>
<evidence type="ECO:0000256" key="2">
    <source>
        <dbReference type="ARBA" id="ARBA00007613"/>
    </source>
</evidence>
<feature type="domain" description="SPOR" evidence="10">
    <location>
        <begin position="492"/>
        <end position="567"/>
    </location>
</feature>
<evidence type="ECO:0000256" key="6">
    <source>
        <dbReference type="ARBA" id="ARBA00023136"/>
    </source>
</evidence>
<feature type="coiled-coil region" evidence="8">
    <location>
        <begin position="180"/>
        <end position="207"/>
    </location>
</feature>
<dbReference type="InterPro" id="IPR003423">
    <property type="entry name" value="OMP_efflux"/>
</dbReference>
<dbReference type="GO" id="GO:0015562">
    <property type="term" value="F:efflux transmembrane transporter activity"/>
    <property type="evidence" value="ECO:0007669"/>
    <property type="project" value="InterPro"/>
</dbReference>
<dbReference type="SUPFAM" id="SSF110997">
    <property type="entry name" value="Sporulation related repeat"/>
    <property type="match status" value="1"/>
</dbReference>
<dbReference type="eggNOG" id="COG3147">
    <property type="taxonomic scope" value="Bacteria"/>
</dbReference>
<evidence type="ECO:0000256" key="1">
    <source>
        <dbReference type="ARBA" id="ARBA00004442"/>
    </source>
</evidence>
<dbReference type="Proteomes" id="UP000054600">
    <property type="component" value="Unassembled WGS sequence"/>
</dbReference>
<feature type="signal peptide" evidence="9">
    <location>
        <begin position="1"/>
        <end position="18"/>
    </location>
</feature>
<dbReference type="GO" id="GO:1990281">
    <property type="term" value="C:efflux pump complex"/>
    <property type="evidence" value="ECO:0007669"/>
    <property type="project" value="TreeGrafter"/>
</dbReference>
<evidence type="ECO:0000256" key="8">
    <source>
        <dbReference type="SAM" id="Coils"/>
    </source>
</evidence>
<keyword evidence="6" id="KW-0472">Membrane</keyword>
<dbReference type="Pfam" id="PF02321">
    <property type="entry name" value="OEP"/>
    <property type="match status" value="2"/>
</dbReference>
<keyword evidence="9" id="KW-0732">Signal</keyword>
<dbReference type="SUPFAM" id="SSF56954">
    <property type="entry name" value="Outer membrane efflux proteins (OEP)"/>
    <property type="match status" value="1"/>
</dbReference>
<dbReference type="RefSeq" id="WP_018577541.1">
    <property type="nucleotide sequence ID" value="NZ_KB892404.1"/>
</dbReference>
<dbReference type="InterPro" id="IPR007730">
    <property type="entry name" value="SPOR-like_dom"/>
</dbReference>
<dbReference type="eggNOG" id="COG1538">
    <property type="taxonomic scope" value="Bacteria"/>
</dbReference>
<gene>
    <name evidence="11" type="ORF">Lsha_1503</name>
</gene>
<evidence type="ECO:0000256" key="3">
    <source>
        <dbReference type="ARBA" id="ARBA00022448"/>
    </source>
</evidence>
<dbReference type="EMBL" id="LNYW01000043">
    <property type="protein sequence ID" value="KTD60786.1"/>
    <property type="molecule type" value="Genomic_DNA"/>
</dbReference>
<organism evidence="11 12">
    <name type="scientific">Legionella shakespearei DSM 23087</name>
    <dbReference type="NCBI Taxonomy" id="1122169"/>
    <lineage>
        <taxon>Bacteria</taxon>
        <taxon>Pseudomonadati</taxon>
        <taxon>Pseudomonadota</taxon>
        <taxon>Gammaproteobacteria</taxon>
        <taxon>Legionellales</taxon>
        <taxon>Legionellaceae</taxon>
        <taxon>Legionella</taxon>
    </lineage>
</organism>
<evidence type="ECO:0000256" key="7">
    <source>
        <dbReference type="ARBA" id="ARBA00023237"/>
    </source>
</evidence>
<accession>A0A0W0YVA7</accession>
<evidence type="ECO:0000259" key="10">
    <source>
        <dbReference type="PROSITE" id="PS51724"/>
    </source>
</evidence>
<dbReference type="PROSITE" id="PS51724">
    <property type="entry name" value="SPOR"/>
    <property type="match status" value="1"/>
</dbReference>
<keyword evidence="5" id="KW-0812">Transmembrane</keyword>
<dbReference type="OrthoDB" id="9814637at2"/>
<sequence>MKYGLIMAAILTSSSALADTLYEAVQHGMIANPDVLSNTAKGLSAKQATDKAKGGYYPSIDVNTGFGRERSLNPTTAAIDDTQVAILNRTESAVELRQNLFAGGGIVNEVKRNQYITESQRWKTQGVAEDLALEITKDYLAVLMHQRLYAYSISNLQAHKSVFKMIKERSDAGISREAELDQAIARLALAESNKISAQANLQEAKINYAKVVGKWPENLTWPRFPTPKELPDNLAKALEKGLDNHPTVKSSYADVKQAKAQYKVARAAYYPKVDLVLSSSKNRNLSGLVGPNNSDLAAIRMNYNAFRGGADLAHIKETAYQVQEAYEIKNRTLLQLKEAIRLSWNAYTSAALRLKPLKTHVEASKRTRLAYQDEFKVGKRTLLDLLDSQNEYYQSEIELAHGQNDEILSRYRILNGMGNLLSYLKLRLPVNVVNNDVFTSAQTNILLNKSMDELPYPDDSDNAMALAHPVENMETARLTKAIIDKNTTYPQQVNPKIWYVSAGTFKDKSKAEALVNHLSGLGFTVFMTPYRELMTVLVGPYEYRGHAGNGMERLKELAHVQGVLVTFKKPPKKVCCKAG</sequence>